<keyword evidence="1" id="KW-1133">Transmembrane helix</keyword>
<keyword evidence="3" id="KW-1185">Reference proteome</keyword>
<proteinExistence type="predicted"/>
<evidence type="ECO:0000313" key="2">
    <source>
        <dbReference type="EMBL" id="MFC3192727.1"/>
    </source>
</evidence>
<feature type="transmembrane region" description="Helical" evidence="1">
    <location>
        <begin position="54"/>
        <end position="73"/>
    </location>
</feature>
<organism evidence="2 3">
    <name type="scientific">Marinicella sediminis</name>
    <dbReference type="NCBI Taxonomy" id="1792834"/>
    <lineage>
        <taxon>Bacteria</taxon>
        <taxon>Pseudomonadati</taxon>
        <taxon>Pseudomonadota</taxon>
        <taxon>Gammaproteobacteria</taxon>
        <taxon>Lysobacterales</taxon>
        <taxon>Marinicellaceae</taxon>
        <taxon>Marinicella</taxon>
    </lineage>
</organism>
<comment type="caution">
    <text evidence="2">The sequence shown here is derived from an EMBL/GenBank/DDBJ whole genome shotgun (WGS) entry which is preliminary data.</text>
</comment>
<sequence length="125" mass="14530">MNCQLCDQEGLSWAKKFAQIWGRPLRCDVCGARHHLSVFDQPLKNEESGCYNTLFELVFTLLAVPFVFLLFWLLDNHTWPLALLVVFVLWTVIGLLLPVQLNPDHPENRLIRQQQSTDDVPDQRQ</sequence>
<evidence type="ECO:0000313" key="3">
    <source>
        <dbReference type="Proteomes" id="UP001595533"/>
    </source>
</evidence>
<gene>
    <name evidence="2" type="ORF">ACFODZ_00605</name>
</gene>
<accession>A0ABV7J6K5</accession>
<dbReference type="RefSeq" id="WP_077409414.1">
    <property type="nucleotide sequence ID" value="NZ_JBHRTS010000001.1"/>
</dbReference>
<keyword evidence="1" id="KW-0812">Transmembrane</keyword>
<feature type="transmembrane region" description="Helical" evidence="1">
    <location>
        <begin position="79"/>
        <end position="99"/>
    </location>
</feature>
<dbReference type="Proteomes" id="UP001595533">
    <property type="component" value="Unassembled WGS sequence"/>
</dbReference>
<protein>
    <submittedName>
        <fullName evidence="2">Phage holin family protein</fullName>
    </submittedName>
</protein>
<keyword evidence="1" id="KW-0472">Membrane</keyword>
<reference evidence="3" key="1">
    <citation type="journal article" date="2019" name="Int. J. Syst. Evol. Microbiol.">
        <title>The Global Catalogue of Microorganisms (GCM) 10K type strain sequencing project: providing services to taxonomists for standard genome sequencing and annotation.</title>
        <authorList>
            <consortium name="The Broad Institute Genomics Platform"/>
            <consortium name="The Broad Institute Genome Sequencing Center for Infectious Disease"/>
            <person name="Wu L."/>
            <person name="Ma J."/>
        </authorList>
    </citation>
    <scope>NUCLEOTIDE SEQUENCE [LARGE SCALE GENOMIC DNA]</scope>
    <source>
        <strain evidence="3">KCTC 42953</strain>
    </source>
</reference>
<evidence type="ECO:0000256" key="1">
    <source>
        <dbReference type="SAM" id="Phobius"/>
    </source>
</evidence>
<dbReference type="EMBL" id="JBHRTS010000001">
    <property type="protein sequence ID" value="MFC3192727.1"/>
    <property type="molecule type" value="Genomic_DNA"/>
</dbReference>
<name>A0ABV7J6K5_9GAMM</name>